<organism evidence="3 4">
    <name type="scientific">Bacillus songklensis</name>
    <dbReference type="NCBI Taxonomy" id="1069116"/>
    <lineage>
        <taxon>Bacteria</taxon>
        <taxon>Bacillati</taxon>
        <taxon>Bacillota</taxon>
        <taxon>Bacilli</taxon>
        <taxon>Bacillales</taxon>
        <taxon>Bacillaceae</taxon>
        <taxon>Bacillus</taxon>
    </lineage>
</organism>
<dbReference type="Pfam" id="PF14344">
    <property type="entry name" value="DUF4397"/>
    <property type="match status" value="2"/>
</dbReference>
<accession>A0ABV8B4C6</accession>
<evidence type="ECO:0000313" key="3">
    <source>
        <dbReference type="EMBL" id="MFC3885183.1"/>
    </source>
</evidence>
<evidence type="ECO:0000313" key="4">
    <source>
        <dbReference type="Proteomes" id="UP001595752"/>
    </source>
</evidence>
<feature type="chain" id="PRO_5046831101" evidence="1">
    <location>
        <begin position="21"/>
        <end position="266"/>
    </location>
</feature>
<evidence type="ECO:0000259" key="2">
    <source>
        <dbReference type="Pfam" id="PF14344"/>
    </source>
</evidence>
<sequence length="266" mass="28647">MKRFLFLFMTLLLTILPVTTVHTSAETPMESMVRIVHASPDTPSVDIYLNDEQVVSEASFSDVSDYLSVPEGTNTVDIYASGTKGQKDPVLSASVNVKGGMTYTLAAANTLQNLELEVLEDDMGITRGKAKIRVSHFAPDAPAVNVGVKNGDVLFNNLAFKQTTEYKELKPNTYDLTVTTADGNQLELDLSGTRLAENTVYTVLAISTGDQLEALILEDQSMMPSEMPKTGMGGTAANSPLDAVKYMAAGAALITIAAFVFRRKHA</sequence>
<comment type="caution">
    <text evidence="3">The sequence shown here is derived from an EMBL/GenBank/DDBJ whole genome shotgun (WGS) entry which is preliminary data.</text>
</comment>
<dbReference type="InterPro" id="IPR025510">
    <property type="entry name" value="DUF4397"/>
</dbReference>
<protein>
    <submittedName>
        <fullName evidence="3">DUF4397 domain-containing protein</fullName>
    </submittedName>
</protein>
<dbReference type="EMBL" id="JBHRZT010000068">
    <property type="protein sequence ID" value="MFC3885183.1"/>
    <property type="molecule type" value="Genomic_DNA"/>
</dbReference>
<dbReference type="Proteomes" id="UP001595752">
    <property type="component" value="Unassembled WGS sequence"/>
</dbReference>
<feature type="domain" description="DUF4397" evidence="2">
    <location>
        <begin position="31"/>
        <end position="146"/>
    </location>
</feature>
<keyword evidence="4" id="KW-1185">Reference proteome</keyword>
<dbReference type="RefSeq" id="WP_377917339.1">
    <property type="nucleotide sequence ID" value="NZ_JBHRZT010000068.1"/>
</dbReference>
<evidence type="ECO:0000256" key="1">
    <source>
        <dbReference type="SAM" id="SignalP"/>
    </source>
</evidence>
<keyword evidence="1" id="KW-0732">Signal</keyword>
<feature type="signal peptide" evidence="1">
    <location>
        <begin position="1"/>
        <end position="20"/>
    </location>
</feature>
<feature type="domain" description="DUF4397" evidence="2">
    <location>
        <begin position="150"/>
        <end position="224"/>
    </location>
</feature>
<proteinExistence type="predicted"/>
<gene>
    <name evidence="3" type="ORF">ACFOU2_17590</name>
</gene>
<reference evidence="4" key="1">
    <citation type="journal article" date="2019" name="Int. J. Syst. Evol. Microbiol.">
        <title>The Global Catalogue of Microorganisms (GCM) 10K type strain sequencing project: providing services to taxonomists for standard genome sequencing and annotation.</title>
        <authorList>
            <consortium name="The Broad Institute Genomics Platform"/>
            <consortium name="The Broad Institute Genome Sequencing Center for Infectious Disease"/>
            <person name="Wu L."/>
            <person name="Ma J."/>
        </authorList>
    </citation>
    <scope>NUCLEOTIDE SEQUENCE [LARGE SCALE GENOMIC DNA]</scope>
    <source>
        <strain evidence="4">CCUG 61889</strain>
    </source>
</reference>
<name>A0ABV8B4C6_9BACI</name>